<dbReference type="SUPFAM" id="SSF48366">
    <property type="entry name" value="Ras GEF"/>
    <property type="match status" value="1"/>
</dbReference>
<dbReference type="PANTHER" id="PTHR23113">
    <property type="entry name" value="GUANINE NUCLEOTIDE EXCHANGE FACTOR"/>
    <property type="match status" value="1"/>
</dbReference>
<dbReference type="GO" id="GO:0007265">
    <property type="term" value="P:Ras protein signal transduction"/>
    <property type="evidence" value="ECO:0007669"/>
    <property type="project" value="TreeGrafter"/>
</dbReference>
<dbReference type="SMART" id="SM00326">
    <property type="entry name" value="SH3"/>
    <property type="match status" value="1"/>
</dbReference>
<feature type="compositionally biased region" description="Polar residues" evidence="5">
    <location>
        <begin position="665"/>
        <end position="675"/>
    </location>
</feature>
<evidence type="ECO:0000256" key="4">
    <source>
        <dbReference type="PROSITE-ProRule" id="PRU00192"/>
    </source>
</evidence>
<feature type="compositionally biased region" description="Low complexity" evidence="5">
    <location>
        <begin position="818"/>
        <end position="829"/>
    </location>
</feature>
<dbReference type="CDD" id="cd00155">
    <property type="entry name" value="RasGEF"/>
    <property type="match status" value="1"/>
</dbReference>
<evidence type="ECO:0008006" key="10">
    <source>
        <dbReference type="Google" id="ProtNLM"/>
    </source>
</evidence>
<dbReference type="CDD" id="cd06224">
    <property type="entry name" value="REM"/>
    <property type="match status" value="1"/>
</dbReference>
<dbReference type="EMBL" id="CAAKMV010000196">
    <property type="protein sequence ID" value="VIO64204.1"/>
    <property type="molecule type" value="Genomic_DNA"/>
</dbReference>
<dbReference type="SMART" id="SM00147">
    <property type="entry name" value="RasGEF"/>
    <property type="match status" value="1"/>
</dbReference>
<feature type="region of interest" description="Disordered" evidence="5">
    <location>
        <begin position="391"/>
        <end position="433"/>
    </location>
</feature>
<feature type="region of interest" description="Disordered" evidence="5">
    <location>
        <begin position="798"/>
        <end position="835"/>
    </location>
</feature>
<feature type="compositionally biased region" description="Polar residues" evidence="5">
    <location>
        <begin position="141"/>
        <end position="170"/>
    </location>
</feature>
<evidence type="ECO:0000256" key="3">
    <source>
        <dbReference type="PROSITE-ProRule" id="PRU00168"/>
    </source>
</evidence>
<name>A0A4E9EPD4_GIBZA</name>
<dbReference type="PROSITE" id="PS50009">
    <property type="entry name" value="RASGEF_CAT"/>
    <property type="match status" value="1"/>
</dbReference>
<evidence type="ECO:0000256" key="5">
    <source>
        <dbReference type="SAM" id="MobiDB-lite"/>
    </source>
</evidence>
<organism evidence="9">
    <name type="scientific">Gibberella zeae</name>
    <name type="common">Wheat head blight fungus</name>
    <name type="synonym">Fusarium graminearum</name>
    <dbReference type="NCBI Taxonomy" id="5518"/>
    <lineage>
        <taxon>Eukaryota</taxon>
        <taxon>Fungi</taxon>
        <taxon>Dikarya</taxon>
        <taxon>Ascomycota</taxon>
        <taxon>Pezizomycotina</taxon>
        <taxon>Sordariomycetes</taxon>
        <taxon>Hypocreomycetidae</taxon>
        <taxon>Hypocreales</taxon>
        <taxon>Nectriaceae</taxon>
        <taxon>Fusarium</taxon>
    </lineage>
</organism>
<evidence type="ECO:0000259" key="8">
    <source>
        <dbReference type="PROSITE" id="PS50212"/>
    </source>
</evidence>
<protein>
    <recommendedName>
        <fullName evidence="10">Ras guanine-nucleotide exchange protein Cdc25p</fullName>
    </recommendedName>
</protein>
<evidence type="ECO:0000259" key="7">
    <source>
        <dbReference type="PROSITE" id="PS50009"/>
    </source>
</evidence>
<proteinExistence type="predicted"/>
<dbReference type="InterPro" id="IPR001895">
    <property type="entry name" value="RASGEF_cat_dom"/>
</dbReference>
<dbReference type="InterPro" id="IPR008937">
    <property type="entry name" value="Ras-like_GEF"/>
</dbReference>
<dbReference type="Pfam" id="PF00618">
    <property type="entry name" value="RasGEF_N"/>
    <property type="match status" value="1"/>
</dbReference>
<dbReference type="GO" id="GO:0005085">
    <property type="term" value="F:guanyl-nucleotide exchange factor activity"/>
    <property type="evidence" value="ECO:0007669"/>
    <property type="project" value="UniProtKB-KW"/>
</dbReference>
<feature type="compositionally biased region" description="Low complexity" evidence="5">
    <location>
        <begin position="713"/>
        <end position="725"/>
    </location>
</feature>
<dbReference type="PROSITE" id="PS50212">
    <property type="entry name" value="RASGEF_NTER"/>
    <property type="match status" value="1"/>
</dbReference>
<dbReference type="InterPro" id="IPR023578">
    <property type="entry name" value="Ras_GEF_dom_sf"/>
</dbReference>
<evidence type="ECO:0000259" key="6">
    <source>
        <dbReference type="PROSITE" id="PS50002"/>
    </source>
</evidence>
<feature type="domain" description="N-terminal Ras-GEF" evidence="8">
    <location>
        <begin position="853"/>
        <end position="973"/>
    </location>
</feature>
<dbReference type="Gene3D" id="1.20.870.10">
    <property type="entry name" value="Son of sevenless (SoS) protein Chain: S domain 1"/>
    <property type="match status" value="1"/>
</dbReference>
<feature type="region of interest" description="Disordered" evidence="5">
    <location>
        <begin position="136"/>
        <end position="177"/>
    </location>
</feature>
<keyword evidence="2 3" id="KW-0344">Guanine-nucleotide releasing factor</keyword>
<reference evidence="9" key="1">
    <citation type="submission" date="2019-04" db="EMBL/GenBank/DDBJ databases">
        <authorList>
            <person name="Melise S."/>
            <person name="Noan J."/>
            <person name="Okalmin O."/>
        </authorList>
    </citation>
    <scope>NUCLEOTIDE SEQUENCE</scope>
    <source>
        <strain evidence="9">FN9</strain>
    </source>
</reference>
<feature type="region of interest" description="Disordered" evidence="5">
    <location>
        <begin position="653"/>
        <end position="725"/>
    </location>
</feature>
<evidence type="ECO:0000313" key="9">
    <source>
        <dbReference type="EMBL" id="VIO64204.1"/>
    </source>
</evidence>
<dbReference type="Gene3D" id="1.10.840.10">
    <property type="entry name" value="Ras guanine-nucleotide exchange factors catalytic domain"/>
    <property type="match status" value="1"/>
</dbReference>
<evidence type="ECO:0000256" key="2">
    <source>
        <dbReference type="ARBA" id="ARBA00022658"/>
    </source>
</evidence>
<dbReference type="Pfam" id="PF00617">
    <property type="entry name" value="RasGEF"/>
    <property type="match status" value="1"/>
</dbReference>
<dbReference type="Gene3D" id="2.30.30.40">
    <property type="entry name" value="SH3 Domains"/>
    <property type="match status" value="1"/>
</dbReference>
<evidence type="ECO:0000256" key="1">
    <source>
        <dbReference type="ARBA" id="ARBA00022443"/>
    </source>
</evidence>
<feature type="compositionally biased region" description="Polar residues" evidence="5">
    <location>
        <begin position="394"/>
        <end position="421"/>
    </location>
</feature>
<feature type="compositionally biased region" description="Low complexity" evidence="5">
    <location>
        <begin position="422"/>
        <end position="433"/>
    </location>
</feature>
<dbReference type="InterPro" id="IPR036028">
    <property type="entry name" value="SH3-like_dom_sf"/>
</dbReference>
<dbReference type="InterPro" id="IPR036964">
    <property type="entry name" value="RASGEF_cat_dom_sf"/>
</dbReference>
<dbReference type="InterPro" id="IPR001452">
    <property type="entry name" value="SH3_domain"/>
</dbReference>
<dbReference type="InterPro" id="IPR000651">
    <property type="entry name" value="Ras-like_Gua-exchang_fac_N"/>
</dbReference>
<dbReference type="PROSITE" id="PS50002">
    <property type="entry name" value="SH3"/>
    <property type="match status" value="1"/>
</dbReference>
<dbReference type="SMART" id="SM00229">
    <property type="entry name" value="RasGEFN"/>
    <property type="match status" value="1"/>
</dbReference>
<feature type="compositionally biased region" description="Basic and acidic residues" evidence="5">
    <location>
        <begin position="653"/>
        <end position="664"/>
    </location>
</feature>
<dbReference type="PANTHER" id="PTHR23113:SF354">
    <property type="entry name" value="BUD SITE SELECTION PROTEIN 5"/>
    <property type="match status" value="1"/>
</dbReference>
<feature type="compositionally biased region" description="Low complexity" evidence="5">
    <location>
        <begin position="676"/>
        <end position="685"/>
    </location>
</feature>
<dbReference type="SUPFAM" id="SSF50044">
    <property type="entry name" value="SH3-domain"/>
    <property type="match status" value="1"/>
</dbReference>
<sequence length="1327" mass="144916">MALQYSVLAVKRHSSLTVSVSPLLTSSLSSDCDCCTLRGLCPLISFTGDLGLDLGLGAWGYLSTDLALAPSTPKSPHRPPTDFPSLDFLVAVVQFHQTFIRTSSRLTPLASTFSKVHQLSAPSLKVAPLTITKSRTDLSGDASSTSENDTSLYSQSQMTPPATPNGSQEDLSPVPSPQYTPPPVFHNFLRAFYPFNPNYVMTDSSVTLPLNEGDVVLVHSIHTNGWADGTLLISGARGWLPTNYCEAYEPDDMCSLLKALLNFWDLLRSTSVNDKEIFGNQEFMKGIIAGVRFLLERTNCLNKDSLCITRSDALRKCRKSLLSELSSLVKTAKRLQETQRLEITPVEDVNDIIDEMILKAFRIVTKGVRFLDILEEDRRARAPVAVTVMDTVQEESSVPPTPPADQSTFDEQSQRSPIDSDSQTAASVAASESSDATQVSTSIFSKRLSSLSSRTGPSSHRLSQGSLAQAHRLSATISHRVSLAGPSSVSRAHHLVTERLNRSHDTFLSHLGSFIGRLHLQSQSRPELASAIRQSALSGGELLAVVDGVYDHINSSSEALAQARSTMFARIQDLVFSGRDTLVSASSEDADLIMPHDNTLLLASATGCVRAAGDCVAKAKSAIERIGDFEFELESSSLGIDLSILDIDMDERARTPSVSEHHAENSASDTASVAGSNRTSNSSRRLTVVAIDKPLPEVPQVTTPTDEQPVHQSPGSSRRSSVVDDNISSVTSSISSLRPSLPPLPKLSTTILASEDYSPVDNHDGDFNSSSRFDSMVASSAGSSATYLSRDSEVSMVSQSSTRATTPDHALAPQKQPSLSNLSNGGNSSHAEEVDVESRLMEKTFAHELMFNKEGQVTGGSLPALVERLTTHESTPDAMFVSTFYLTFRLFCTPIRFAEALIERYDYVNDSPHVAGPVRLRVYNAFKGWLESHWRDETDRHALDLIMPFAEFKLASSLPSAGRRLFELAQRVSGEGSLVPRLVSSIGKTNTAASYVPVDTPLPIPAITKGQLSLLTSFKMGNAQPSILDFDPLELARQLTIKQMNIFSSILPEELLASQWMKKGGVDAPNVKAMSSLSTDLSNLVAETILQQQEVKKRAQVIKQWIKIAHQCLELHNYDGLMAIICSLNSSTISRLRKTWDTISTKRKDMLQTLQDLVEPSQNNKVLRTRLHDHVPPCLPFLGMYLTDLTFVDIGNPATKQMCLGPESEEDGAGGITVVNFDKHARTAKIIGELQRFQIPYRLTEVPDMQDWMSSQISHLHNNEEGNGNVQVKYYRKSLLLEPRETASRPTVDTSAASIVGVAGTRADLFSWISRDRGTSTPTPTHT</sequence>
<feature type="domain" description="Ras-GEF" evidence="7">
    <location>
        <begin position="1031"/>
        <end position="1284"/>
    </location>
</feature>
<feature type="domain" description="SH3" evidence="6">
    <location>
        <begin position="184"/>
        <end position="250"/>
    </location>
</feature>
<keyword evidence="1 4" id="KW-0728">SH3 domain</keyword>
<accession>A0A4E9EPD4</accession>
<gene>
    <name evidence="9" type="ORF">FUG_LOCUS562349</name>
</gene>
<dbReference type="GO" id="GO:0005886">
    <property type="term" value="C:plasma membrane"/>
    <property type="evidence" value="ECO:0007669"/>
    <property type="project" value="TreeGrafter"/>
</dbReference>